<feature type="domain" description="Core Histone H2A/H2B/H3" evidence="9">
    <location>
        <begin position="59"/>
        <end position="142"/>
    </location>
</feature>
<evidence type="ECO:0000313" key="10">
    <source>
        <dbReference type="EMBL" id="RHN44767.1"/>
    </source>
</evidence>
<dbReference type="GO" id="GO:0000786">
    <property type="term" value="C:nucleosome"/>
    <property type="evidence" value="ECO:0007669"/>
    <property type="project" value="UniProtKB-KW"/>
</dbReference>
<organism evidence="10 11">
    <name type="scientific">Medicago truncatula</name>
    <name type="common">Barrel medic</name>
    <name type="synonym">Medicago tribuloides</name>
    <dbReference type="NCBI Taxonomy" id="3880"/>
    <lineage>
        <taxon>Eukaryota</taxon>
        <taxon>Viridiplantae</taxon>
        <taxon>Streptophyta</taxon>
        <taxon>Embryophyta</taxon>
        <taxon>Tracheophyta</taxon>
        <taxon>Spermatophyta</taxon>
        <taxon>Magnoliopsida</taxon>
        <taxon>eudicotyledons</taxon>
        <taxon>Gunneridae</taxon>
        <taxon>Pentapetalae</taxon>
        <taxon>rosids</taxon>
        <taxon>fabids</taxon>
        <taxon>Fabales</taxon>
        <taxon>Fabaceae</taxon>
        <taxon>Papilionoideae</taxon>
        <taxon>50 kb inversion clade</taxon>
        <taxon>NPAAA clade</taxon>
        <taxon>Hologalegina</taxon>
        <taxon>IRL clade</taxon>
        <taxon>Trifolieae</taxon>
        <taxon>Medicago</taxon>
    </lineage>
</organism>
<evidence type="ECO:0000256" key="6">
    <source>
        <dbReference type="ARBA" id="ARBA00023125"/>
    </source>
</evidence>
<keyword evidence="6" id="KW-0238">DNA-binding</keyword>
<dbReference type="PROSITE" id="PS00959">
    <property type="entry name" value="HISTONE_H3_2"/>
    <property type="match status" value="1"/>
</dbReference>
<evidence type="ECO:0000256" key="8">
    <source>
        <dbReference type="ARBA" id="ARBA00023269"/>
    </source>
</evidence>
<dbReference type="AlphaFoldDB" id="A0A396H1J0"/>
<dbReference type="InterPro" id="IPR000164">
    <property type="entry name" value="Histone_H3/CENP-A"/>
</dbReference>
<dbReference type="Gene3D" id="1.10.20.10">
    <property type="entry name" value="Histone, subunit A"/>
    <property type="match status" value="1"/>
</dbReference>
<dbReference type="InterPro" id="IPR009072">
    <property type="entry name" value="Histone-fold"/>
</dbReference>
<gene>
    <name evidence="10" type="ORF">MtrunA17_Chr7g0223001</name>
</gene>
<evidence type="ECO:0000256" key="2">
    <source>
        <dbReference type="ARBA" id="ARBA00004286"/>
    </source>
</evidence>
<dbReference type="GO" id="GO:0046982">
    <property type="term" value="F:protein heterodimerization activity"/>
    <property type="evidence" value="ECO:0007669"/>
    <property type="project" value="InterPro"/>
</dbReference>
<reference evidence="11" key="1">
    <citation type="journal article" date="2018" name="Nat. Plants">
        <title>Whole-genome landscape of Medicago truncatula symbiotic genes.</title>
        <authorList>
            <person name="Pecrix Y."/>
            <person name="Staton S.E."/>
            <person name="Sallet E."/>
            <person name="Lelandais-Briere C."/>
            <person name="Moreau S."/>
            <person name="Carrere S."/>
            <person name="Blein T."/>
            <person name="Jardinaud M.F."/>
            <person name="Latrasse D."/>
            <person name="Zouine M."/>
            <person name="Zahm M."/>
            <person name="Kreplak J."/>
            <person name="Mayjonade B."/>
            <person name="Satge C."/>
            <person name="Perez M."/>
            <person name="Cauet S."/>
            <person name="Marande W."/>
            <person name="Chantry-Darmon C."/>
            <person name="Lopez-Roques C."/>
            <person name="Bouchez O."/>
            <person name="Berard A."/>
            <person name="Debelle F."/>
            <person name="Munos S."/>
            <person name="Bendahmane A."/>
            <person name="Berges H."/>
            <person name="Niebel A."/>
            <person name="Buitink J."/>
            <person name="Frugier F."/>
            <person name="Benhamed M."/>
            <person name="Crespi M."/>
            <person name="Gouzy J."/>
            <person name="Gamas P."/>
        </authorList>
    </citation>
    <scope>NUCLEOTIDE SEQUENCE [LARGE SCALE GENOMIC DNA]</scope>
    <source>
        <strain evidence="11">cv. Jemalong A17</strain>
    </source>
</reference>
<dbReference type="GO" id="GO:0005634">
    <property type="term" value="C:nucleus"/>
    <property type="evidence" value="ECO:0007669"/>
    <property type="project" value="UniProtKB-SubCell"/>
</dbReference>
<dbReference type="CDD" id="cd22911">
    <property type="entry name" value="HFD_H3"/>
    <property type="match status" value="1"/>
</dbReference>
<comment type="similarity">
    <text evidence="3">Belongs to the histone H3 family.</text>
</comment>
<evidence type="ECO:0000256" key="7">
    <source>
        <dbReference type="ARBA" id="ARBA00023242"/>
    </source>
</evidence>
<keyword evidence="8" id="KW-0544">Nucleosome core</keyword>
<name>A0A396H1J0_MEDTR</name>
<evidence type="ECO:0000313" key="11">
    <source>
        <dbReference type="Proteomes" id="UP000265566"/>
    </source>
</evidence>
<comment type="subcellular location">
    <subcellularLocation>
        <location evidence="2">Chromosome</location>
    </subcellularLocation>
    <subcellularLocation>
        <location evidence="1">Nucleus</location>
    </subcellularLocation>
</comment>
<dbReference type="PRINTS" id="PR00622">
    <property type="entry name" value="HISTONEH3"/>
</dbReference>
<sequence length="157" mass="17995">MQRSKQIFCMARSKQIARKSPCAPRMRIKQIARKSPCAPRMRINPNAGLKIKPTTIGVKKQDTRRYQKSTKLLMKKLPFQRLVREIVQKIEIDHLRFQSGAVLALQMASEAHLVGLLEDAKLCAIHAKRITVIPEDIQLARTIRGECDQEGWLLIRS</sequence>
<evidence type="ECO:0000256" key="3">
    <source>
        <dbReference type="ARBA" id="ARBA00010343"/>
    </source>
</evidence>
<evidence type="ECO:0000256" key="1">
    <source>
        <dbReference type="ARBA" id="ARBA00004123"/>
    </source>
</evidence>
<protein>
    <submittedName>
        <fullName evidence="10">Putative transcription factor Hap3/NF-YB family</fullName>
    </submittedName>
</protein>
<dbReference type="PANTHER" id="PTHR11426">
    <property type="entry name" value="HISTONE H3"/>
    <property type="match status" value="1"/>
</dbReference>
<evidence type="ECO:0000256" key="5">
    <source>
        <dbReference type="ARBA" id="ARBA00022990"/>
    </source>
</evidence>
<dbReference type="SUPFAM" id="SSF47113">
    <property type="entry name" value="Histone-fold"/>
    <property type="match status" value="1"/>
</dbReference>
<dbReference type="Gramene" id="rna38928">
    <property type="protein sequence ID" value="RHN44767.1"/>
    <property type="gene ID" value="gene38928"/>
</dbReference>
<dbReference type="EMBL" id="PSQE01000007">
    <property type="protein sequence ID" value="RHN44767.1"/>
    <property type="molecule type" value="Genomic_DNA"/>
</dbReference>
<evidence type="ECO:0000259" key="9">
    <source>
        <dbReference type="Pfam" id="PF00125"/>
    </source>
</evidence>
<proteinExistence type="inferred from homology"/>
<accession>A0A396H1J0</accession>
<comment type="caution">
    <text evidence="10">The sequence shown here is derived from an EMBL/GenBank/DDBJ whole genome shotgun (WGS) entry which is preliminary data.</text>
</comment>
<dbReference type="SMART" id="SM00428">
    <property type="entry name" value="H3"/>
    <property type="match status" value="1"/>
</dbReference>
<dbReference type="FunFam" id="1.10.20.10:FF:000085">
    <property type="entry name" value="Histone H3.2"/>
    <property type="match status" value="1"/>
</dbReference>
<dbReference type="GO" id="GO:0030527">
    <property type="term" value="F:structural constituent of chromatin"/>
    <property type="evidence" value="ECO:0007669"/>
    <property type="project" value="InterPro"/>
</dbReference>
<evidence type="ECO:0000256" key="4">
    <source>
        <dbReference type="ARBA" id="ARBA00022454"/>
    </source>
</evidence>
<dbReference type="Proteomes" id="UP000265566">
    <property type="component" value="Chromosome 7"/>
</dbReference>
<dbReference type="InterPro" id="IPR007125">
    <property type="entry name" value="H2A/H2B/H3"/>
</dbReference>
<dbReference type="Pfam" id="PF00125">
    <property type="entry name" value="Histone"/>
    <property type="match status" value="1"/>
</dbReference>
<keyword evidence="5" id="KW-0007">Acetylation</keyword>
<keyword evidence="4" id="KW-0158">Chromosome</keyword>
<keyword evidence="7" id="KW-0539">Nucleus</keyword>
<dbReference type="GO" id="GO:0003677">
    <property type="term" value="F:DNA binding"/>
    <property type="evidence" value="ECO:0007669"/>
    <property type="project" value="UniProtKB-KW"/>
</dbReference>